<accession>A0ABV0NXW9</accession>
<organism evidence="1 2">
    <name type="scientific">Goodea atripinnis</name>
    <dbReference type="NCBI Taxonomy" id="208336"/>
    <lineage>
        <taxon>Eukaryota</taxon>
        <taxon>Metazoa</taxon>
        <taxon>Chordata</taxon>
        <taxon>Craniata</taxon>
        <taxon>Vertebrata</taxon>
        <taxon>Euteleostomi</taxon>
        <taxon>Actinopterygii</taxon>
        <taxon>Neopterygii</taxon>
        <taxon>Teleostei</taxon>
        <taxon>Neoteleostei</taxon>
        <taxon>Acanthomorphata</taxon>
        <taxon>Ovalentaria</taxon>
        <taxon>Atherinomorphae</taxon>
        <taxon>Cyprinodontiformes</taxon>
        <taxon>Goodeidae</taxon>
        <taxon>Goodea</taxon>
    </lineage>
</organism>
<protein>
    <submittedName>
        <fullName evidence="1">Uncharacterized protein</fullName>
    </submittedName>
</protein>
<dbReference type="EMBL" id="JAHRIO010053269">
    <property type="protein sequence ID" value="MEQ2176289.1"/>
    <property type="molecule type" value="Genomic_DNA"/>
</dbReference>
<keyword evidence="2" id="KW-1185">Reference proteome</keyword>
<evidence type="ECO:0000313" key="1">
    <source>
        <dbReference type="EMBL" id="MEQ2176289.1"/>
    </source>
</evidence>
<reference evidence="1 2" key="1">
    <citation type="submission" date="2021-06" db="EMBL/GenBank/DDBJ databases">
        <authorList>
            <person name="Palmer J.M."/>
        </authorList>
    </citation>
    <scope>NUCLEOTIDE SEQUENCE [LARGE SCALE GENOMIC DNA]</scope>
    <source>
        <strain evidence="1 2">GA_2019</strain>
        <tissue evidence="1">Muscle</tissue>
    </source>
</reference>
<proteinExistence type="predicted"/>
<sequence length="97" mass="11379">MRVNILIFATRPDGSAWARSLKEYRTQEQKFKLYVKRKTRTFQTSEMQTGWQVCPFLLSVDNAPSEVQFDLIDLQSDNLLAEHFESVSLSVFFLTKR</sequence>
<dbReference type="Proteomes" id="UP001476798">
    <property type="component" value="Unassembled WGS sequence"/>
</dbReference>
<evidence type="ECO:0000313" key="2">
    <source>
        <dbReference type="Proteomes" id="UP001476798"/>
    </source>
</evidence>
<comment type="caution">
    <text evidence="1">The sequence shown here is derived from an EMBL/GenBank/DDBJ whole genome shotgun (WGS) entry which is preliminary data.</text>
</comment>
<name>A0ABV0NXW9_9TELE</name>
<gene>
    <name evidence="1" type="ORF">GOODEAATRI_026513</name>
</gene>